<gene>
    <name evidence="2" type="ORF">FIBSPDRAFT_492322</name>
</gene>
<name>A0A166KP81_9AGAM</name>
<evidence type="ECO:0000313" key="3">
    <source>
        <dbReference type="Proteomes" id="UP000076532"/>
    </source>
</evidence>
<reference evidence="2 3" key="1">
    <citation type="journal article" date="2016" name="Mol. Biol. Evol.">
        <title>Comparative Genomics of Early-Diverging Mushroom-Forming Fungi Provides Insights into the Origins of Lignocellulose Decay Capabilities.</title>
        <authorList>
            <person name="Nagy L.G."/>
            <person name="Riley R."/>
            <person name="Tritt A."/>
            <person name="Adam C."/>
            <person name="Daum C."/>
            <person name="Floudas D."/>
            <person name="Sun H."/>
            <person name="Yadav J.S."/>
            <person name="Pangilinan J."/>
            <person name="Larsson K.H."/>
            <person name="Matsuura K."/>
            <person name="Barry K."/>
            <person name="Labutti K."/>
            <person name="Kuo R."/>
            <person name="Ohm R.A."/>
            <person name="Bhattacharya S.S."/>
            <person name="Shirouzu T."/>
            <person name="Yoshinaga Y."/>
            <person name="Martin F.M."/>
            <person name="Grigoriev I.V."/>
            <person name="Hibbett D.S."/>
        </authorList>
    </citation>
    <scope>NUCLEOTIDE SEQUENCE [LARGE SCALE GENOMIC DNA]</scope>
    <source>
        <strain evidence="2 3">CBS 109695</strain>
    </source>
</reference>
<dbReference type="Proteomes" id="UP000076532">
    <property type="component" value="Unassembled WGS sequence"/>
</dbReference>
<evidence type="ECO:0000313" key="2">
    <source>
        <dbReference type="EMBL" id="KZP22114.1"/>
    </source>
</evidence>
<organism evidence="2 3">
    <name type="scientific">Athelia psychrophila</name>
    <dbReference type="NCBI Taxonomy" id="1759441"/>
    <lineage>
        <taxon>Eukaryota</taxon>
        <taxon>Fungi</taxon>
        <taxon>Dikarya</taxon>
        <taxon>Basidiomycota</taxon>
        <taxon>Agaricomycotina</taxon>
        <taxon>Agaricomycetes</taxon>
        <taxon>Agaricomycetidae</taxon>
        <taxon>Atheliales</taxon>
        <taxon>Atheliaceae</taxon>
        <taxon>Athelia</taxon>
    </lineage>
</organism>
<keyword evidence="3" id="KW-1185">Reference proteome</keyword>
<accession>A0A166KP81</accession>
<dbReference type="EMBL" id="KV417542">
    <property type="protein sequence ID" value="KZP22114.1"/>
    <property type="molecule type" value="Genomic_DNA"/>
</dbReference>
<protein>
    <submittedName>
        <fullName evidence="2">Uncharacterized protein</fullName>
    </submittedName>
</protein>
<feature type="region of interest" description="Disordered" evidence="1">
    <location>
        <begin position="100"/>
        <end position="130"/>
    </location>
</feature>
<evidence type="ECO:0000256" key="1">
    <source>
        <dbReference type="SAM" id="MobiDB-lite"/>
    </source>
</evidence>
<dbReference type="AlphaFoldDB" id="A0A166KP81"/>
<sequence length="182" mass="19629">MSLNDDREYAVESSIAGLAASTSSSPVLETLVPVSVMFTTNNTGGSSMVNNICGDQVINCLHCHCILEEENGGEAAAELRILQHRRRGLVIDQIECAESNTHPDEVQPRMRAWSGESKRGPDDSETPQKPAVAAAVSIQLHIDLVGQPCEAQIVITYRMVAASSCAFFFFQPFEVTGSVTTT</sequence>
<proteinExistence type="predicted"/>